<accession>A0AAF0IF74</accession>
<organism evidence="1 2">
    <name type="scientific">Emydomyces testavorans</name>
    <dbReference type="NCBI Taxonomy" id="2070801"/>
    <lineage>
        <taxon>Eukaryota</taxon>
        <taxon>Fungi</taxon>
        <taxon>Dikarya</taxon>
        <taxon>Ascomycota</taxon>
        <taxon>Pezizomycotina</taxon>
        <taxon>Eurotiomycetes</taxon>
        <taxon>Eurotiomycetidae</taxon>
        <taxon>Onygenales</taxon>
        <taxon>Nannizziopsiaceae</taxon>
        <taxon>Emydomyces</taxon>
    </lineage>
</organism>
<dbReference type="AlphaFoldDB" id="A0AAF0IF74"/>
<proteinExistence type="predicted"/>
<dbReference type="Proteomes" id="UP001219355">
    <property type="component" value="Chromosome 1"/>
</dbReference>
<reference evidence="1" key="1">
    <citation type="submission" date="2023-03" db="EMBL/GenBank/DDBJ databases">
        <title>Emydomyces testavorans Genome Sequence.</title>
        <authorList>
            <person name="Hoyer L."/>
        </authorList>
    </citation>
    <scope>NUCLEOTIDE SEQUENCE</scope>
    <source>
        <strain evidence="1">16-2883</strain>
    </source>
</reference>
<gene>
    <name evidence="1" type="ORF">PRK78_000062</name>
</gene>
<dbReference type="EMBL" id="CP120627">
    <property type="protein sequence ID" value="WEW54642.1"/>
    <property type="molecule type" value="Genomic_DNA"/>
</dbReference>
<name>A0AAF0IF74_9EURO</name>
<evidence type="ECO:0000313" key="2">
    <source>
        <dbReference type="Proteomes" id="UP001219355"/>
    </source>
</evidence>
<evidence type="ECO:0000313" key="1">
    <source>
        <dbReference type="EMBL" id="WEW54642.1"/>
    </source>
</evidence>
<protein>
    <submittedName>
        <fullName evidence="1">Uncharacterized protein</fullName>
    </submittedName>
</protein>
<keyword evidence="2" id="KW-1185">Reference proteome</keyword>
<sequence>MAYAHSKKLLTPNALECQDLGDERIAMITDFVPGNSLDELWLQMNENPLKHNSKLKQSFCYIGCVNHQPMRNFCEGIETKVMGPFDSEMIFDEWCLSSFAGEEYQRGTSLARSIRQNVREGWCKLCPSHSWRSLRQEHSCGGRVKITANVDSNLEYSGVYPDCVEYALPADIVMKEQNGGNARLMEVLAPFQTLFDCQRLRELKWSHISFRLPWSNIVRDDSPANELVTLADNKRRLAVAQQESFPKMEIFQRRQLNVQD</sequence>